<dbReference type="OrthoDB" id="9775724at2"/>
<dbReference type="PANTHER" id="PTHR32309">
    <property type="entry name" value="TYROSINE-PROTEIN KINASE"/>
    <property type="match status" value="1"/>
</dbReference>
<dbReference type="GO" id="GO:0004713">
    <property type="term" value="F:protein tyrosine kinase activity"/>
    <property type="evidence" value="ECO:0007669"/>
    <property type="project" value="TreeGrafter"/>
</dbReference>
<evidence type="ECO:0000256" key="7">
    <source>
        <dbReference type="SAM" id="Phobius"/>
    </source>
</evidence>
<evidence type="ECO:0000259" key="9">
    <source>
        <dbReference type="Pfam" id="PF13807"/>
    </source>
</evidence>
<comment type="subcellular location">
    <subcellularLocation>
        <location evidence="1">Cell membrane</location>
        <topology evidence="1">Multi-pass membrane protein</topology>
    </subcellularLocation>
</comment>
<keyword evidence="3 7" id="KW-0812">Transmembrane</keyword>
<dbReference type="STRING" id="207949.RED65_00110"/>
<evidence type="ECO:0000313" key="10">
    <source>
        <dbReference type="EMBL" id="EAT13116.1"/>
    </source>
</evidence>
<dbReference type="SUPFAM" id="SSF160355">
    <property type="entry name" value="Bacterial polysaccharide co-polymerase-like"/>
    <property type="match status" value="1"/>
</dbReference>
<keyword evidence="2" id="KW-1003">Cell membrane</keyword>
<evidence type="ECO:0000256" key="1">
    <source>
        <dbReference type="ARBA" id="ARBA00004651"/>
    </source>
</evidence>
<proteinExistence type="predicted"/>
<evidence type="ECO:0000256" key="3">
    <source>
        <dbReference type="ARBA" id="ARBA00022692"/>
    </source>
</evidence>
<evidence type="ECO:0000256" key="4">
    <source>
        <dbReference type="ARBA" id="ARBA00022989"/>
    </source>
</evidence>
<accession>Q1N5G1</accession>
<dbReference type="InterPro" id="IPR050445">
    <property type="entry name" value="Bact_polysacc_biosynth/exp"/>
</dbReference>
<evidence type="ECO:0000256" key="2">
    <source>
        <dbReference type="ARBA" id="ARBA00022475"/>
    </source>
</evidence>
<keyword evidence="11" id="KW-1185">Reference proteome</keyword>
<comment type="caution">
    <text evidence="10">The sequence shown here is derived from an EMBL/GenBank/DDBJ whole genome shotgun (WGS) entry which is preliminary data.</text>
</comment>
<dbReference type="PANTHER" id="PTHR32309:SF13">
    <property type="entry name" value="FERRIC ENTEROBACTIN TRANSPORT PROTEIN FEPE"/>
    <property type="match status" value="1"/>
</dbReference>
<dbReference type="RefSeq" id="WP_007017502.1">
    <property type="nucleotide sequence ID" value="NZ_CH724114.1"/>
</dbReference>
<dbReference type="InterPro" id="IPR003856">
    <property type="entry name" value="LPS_length_determ_N"/>
</dbReference>
<dbReference type="HOGENOM" id="CLU_711092_0_0_6"/>
<feature type="coiled-coil region" evidence="6">
    <location>
        <begin position="206"/>
        <end position="233"/>
    </location>
</feature>
<dbReference type="Proteomes" id="UP000004263">
    <property type="component" value="Unassembled WGS sequence"/>
</dbReference>
<evidence type="ECO:0000259" key="8">
    <source>
        <dbReference type="Pfam" id="PF02706"/>
    </source>
</evidence>
<feature type="transmembrane region" description="Helical" evidence="7">
    <location>
        <begin position="344"/>
        <end position="368"/>
    </location>
</feature>
<dbReference type="AlphaFoldDB" id="Q1N5G1"/>
<dbReference type="GO" id="GO:0005886">
    <property type="term" value="C:plasma membrane"/>
    <property type="evidence" value="ECO:0007669"/>
    <property type="project" value="UniProtKB-SubCell"/>
</dbReference>
<reference evidence="10 11" key="1">
    <citation type="submission" date="2006-03" db="EMBL/GenBank/DDBJ databases">
        <authorList>
            <person name="Pinhassi J."/>
            <person name="Pedros-Alio C."/>
            <person name="Ferriera S."/>
            <person name="Johnson J."/>
            <person name="Kravitz S."/>
            <person name="Halpern A."/>
            <person name="Remington K."/>
            <person name="Beeson K."/>
            <person name="Tran B."/>
            <person name="Rogers Y.-H."/>
            <person name="Friedman R."/>
            <person name="Venter J.C."/>
        </authorList>
    </citation>
    <scope>NUCLEOTIDE SEQUENCE [LARGE SCALE GENOMIC DNA]</scope>
    <source>
        <strain evidence="10 11">RED65</strain>
    </source>
</reference>
<evidence type="ECO:0000313" key="11">
    <source>
        <dbReference type="Proteomes" id="UP000004263"/>
    </source>
</evidence>
<feature type="domain" description="Tyrosine-protein kinase G-rich" evidence="9">
    <location>
        <begin position="322"/>
        <end position="364"/>
    </location>
</feature>
<dbReference type="Pfam" id="PF13807">
    <property type="entry name" value="GNVR"/>
    <property type="match status" value="1"/>
</dbReference>
<protein>
    <submittedName>
        <fullName evidence="10">Lipopolysaccharide biosynthesis</fullName>
    </submittedName>
</protein>
<name>Q1N5G1_9GAMM</name>
<keyword evidence="6" id="KW-0175">Coiled coil</keyword>
<feature type="transmembrane region" description="Helical" evidence="7">
    <location>
        <begin position="34"/>
        <end position="52"/>
    </location>
</feature>
<keyword evidence="5 7" id="KW-0472">Membrane</keyword>
<dbReference type="EMBL" id="AAQH01000002">
    <property type="protein sequence ID" value="EAT13116.1"/>
    <property type="molecule type" value="Genomic_DNA"/>
</dbReference>
<dbReference type="Gene3D" id="3.30.1890.10">
    <property type="entry name" value="FepE-like"/>
    <property type="match status" value="1"/>
</dbReference>
<organism evidence="10 11">
    <name type="scientific">Bermanella marisrubri</name>
    <dbReference type="NCBI Taxonomy" id="207949"/>
    <lineage>
        <taxon>Bacteria</taxon>
        <taxon>Pseudomonadati</taxon>
        <taxon>Pseudomonadota</taxon>
        <taxon>Gammaproteobacteria</taxon>
        <taxon>Oceanospirillales</taxon>
        <taxon>Oceanospirillaceae</taxon>
        <taxon>Bermanella</taxon>
    </lineage>
</organism>
<gene>
    <name evidence="10" type="ORF">RED65_00110</name>
</gene>
<evidence type="ECO:0000256" key="6">
    <source>
        <dbReference type="SAM" id="Coils"/>
    </source>
</evidence>
<keyword evidence="4 7" id="KW-1133">Transmembrane helix</keyword>
<feature type="domain" description="Polysaccharide chain length determinant N-terminal" evidence="8">
    <location>
        <begin position="18"/>
        <end position="125"/>
    </location>
</feature>
<sequence length="388" mass="43992">MTEGYVEEQLDNRPNNSDEIDLFDLWDDVVENKVWVLAGLLGCIILAALYLLRATEIFETQVVIKPPSDVHVLELNPPQLSATKLSSKGEAVIYEDEIFGLTAEQAYQEAQKAVLSKEYRKAFFKDHIPVIEEFGTVYSDKLLMNQNFANFDRLFSFSVSNAKKDTEQFTKLSFEFPDSQESAELLNAFVVYALVKKLEEIKTTLSGKVQAEILNLQYQVDKLKEEYKGERNRTLLLLNEAKHIAEKVGINKPAFDKNQVLTEEPPLYMYGSKALNAEIGAIKNRDSMAKDLSFGEEYFIEGVSQLLYRIDQLKKLEVDYSKVKLALIDEEAIPPTSPIKPKKLLILALAGVAGLFGGIMLALIMAAFKRHKEARRRRALKRLEKKNG</sequence>
<dbReference type="Pfam" id="PF02706">
    <property type="entry name" value="Wzz"/>
    <property type="match status" value="1"/>
</dbReference>
<dbReference type="InterPro" id="IPR032807">
    <property type="entry name" value="GNVR"/>
</dbReference>
<evidence type="ECO:0000256" key="5">
    <source>
        <dbReference type="ARBA" id="ARBA00023136"/>
    </source>
</evidence>